<keyword evidence="5 6" id="KW-0067">ATP-binding</keyword>
<dbReference type="InterPro" id="IPR017438">
    <property type="entry name" value="ATP-NAD_kinase_N"/>
</dbReference>
<dbReference type="InterPro" id="IPR000756">
    <property type="entry name" value="Diacylglycerol_kin_accessory"/>
</dbReference>
<dbReference type="SUPFAM" id="SSF111331">
    <property type="entry name" value="NAD kinase/diacylglycerol kinase-like"/>
    <property type="match status" value="1"/>
</dbReference>
<comment type="caution">
    <text evidence="9">The sequence shown here is derived from an EMBL/GenBank/DDBJ whole genome shotgun (WGS) entry which is preliminary data.</text>
</comment>
<dbReference type="SMART" id="SM00045">
    <property type="entry name" value="DAGKa"/>
    <property type="match status" value="1"/>
</dbReference>
<keyword evidence="4 6" id="KW-0418">Kinase</keyword>
<feature type="region of interest" description="Disordered" evidence="7">
    <location>
        <begin position="113"/>
        <end position="135"/>
    </location>
</feature>
<dbReference type="SMART" id="SM00046">
    <property type="entry name" value="DAGKc"/>
    <property type="match status" value="1"/>
</dbReference>
<organism evidence="9 10">
    <name type="scientific">Toxoplasma gondii GAB2-2007-GAL-DOM2</name>
    <dbReference type="NCBI Taxonomy" id="1130820"/>
    <lineage>
        <taxon>Eukaryota</taxon>
        <taxon>Sar</taxon>
        <taxon>Alveolata</taxon>
        <taxon>Apicomplexa</taxon>
        <taxon>Conoidasida</taxon>
        <taxon>Coccidia</taxon>
        <taxon>Eucoccidiorida</taxon>
        <taxon>Eimeriorina</taxon>
        <taxon>Sarcocystidae</taxon>
        <taxon>Toxoplasma</taxon>
    </lineage>
</organism>
<feature type="compositionally biased region" description="Low complexity" evidence="7">
    <location>
        <begin position="20"/>
        <end position="33"/>
    </location>
</feature>
<dbReference type="InterPro" id="IPR016064">
    <property type="entry name" value="NAD/diacylglycerol_kinase_sf"/>
</dbReference>
<dbReference type="InterPro" id="IPR001206">
    <property type="entry name" value="Diacylglycerol_kinase_cat_dom"/>
</dbReference>
<gene>
    <name evidence="9" type="ORF">TGDOM2_202460</name>
</gene>
<feature type="compositionally biased region" description="Polar residues" evidence="7">
    <location>
        <begin position="123"/>
        <end position="135"/>
    </location>
</feature>
<keyword evidence="2 6" id="KW-0808">Transferase</keyword>
<reference evidence="9 10" key="1">
    <citation type="submission" date="2014-02" db="EMBL/GenBank/DDBJ databases">
        <authorList>
            <person name="Sibley D."/>
            <person name="Venepally P."/>
            <person name="Karamycheva S."/>
            <person name="Hadjithomas M."/>
            <person name="Khan A."/>
            <person name="Brunk B."/>
            <person name="Roos D."/>
            <person name="Caler E."/>
            <person name="Lorenzi H."/>
        </authorList>
    </citation>
    <scope>NUCLEOTIDE SEQUENCE [LARGE SCALE GENOMIC DNA]</scope>
    <source>
        <strain evidence="9 10">GAB2-2007-GAL-DOM2</strain>
    </source>
</reference>
<feature type="domain" description="DAGKc" evidence="8">
    <location>
        <begin position="322"/>
        <end position="430"/>
    </location>
</feature>
<comment type="similarity">
    <text evidence="1 6">Belongs to the eukaryotic diacylglycerol kinase family.</text>
</comment>
<dbReference type="InterPro" id="IPR037607">
    <property type="entry name" value="DGK"/>
</dbReference>
<dbReference type="VEuPathDB" id="ToxoDB:TGDOM2_202460"/>
<feature type="region of interest" description="Disordered" evidence="7">
    <location>
        <begin position="1"/>
        <end position="40"/>
    </location>
</feature>
<evidence type="ECO:0000313" key="10">
    <source>
        <dbReference type="Proteomes" id="UP000028837"/>
    </source>
</evidence>
<dbReference type="EMBL" id="AHZU02000723">
    <property type="protein sequence ID" value="KFG41028.1"/>
    <property type="molecule type" value="Genomic_DNA"/>
</dbReference>
<evidence type="ECO:0000256" key="7">
    <source>
        <dbReference type="SAM" id="MobiDB-lite"/>
    </source>
</evidence>
<dbReference type="GO" id="GO:0007200">
    <property type="term" value="P:phospholipase C-activating G protein-coupled receptor signaling pathway"/>
    <property type="evidence" value="ECO:0007669"/>
    <property type="project" value="InterPro"/>
</dbReference>
<dbReference type="GO" id="GO:0016020">
    <property type="term" value="C:membrane"/>
    <property type="evidence" value="ECO:0007669"/>
    <property type="project" value="TreeGrafter"/>
</dbReference>
<protein>
    <recommendedName>
        <fullName evidence="6">Diacylglycerol kinase</fullName>
        <shortName evidence="6">DAG kinase</shortName>
        <ecNumber evidence="6">2.7.1.107</ecNumber>
    </recommendedName>
</protein>
<keyword evidence="3 6" id="KW-0547">Nucleotide-binding</keyword>
<accession>A0A086K9G0</accession>
<dbReference type="PANTHER" id="PTHR11255:SF121">
    <property type="entry name" value="DIACYLGLYCEROL KINASE (ATP)"/>
    <property type="match status" value="1"/>
</dbReference>
<dbReference type="Proteomes" id="UP000028837">
    <property type="component" value="Unassembled WGS sequence"/>
</dbReference>
<dbReference type="GO" id="GO:0004143">
    <property type="term" value="F:ATP-dependent diacylglycerol kinase activity"/>
    <property type="evidence" value="ECO:0007669"/>
    <property type="project" value="UniProtKB-EC"/>
</dbReference>
<name>A0A086K9G0_TOXGO</name>
<dbReference type="AlphaFoldDB" id="A0A086K9G0"/>
<evidence type="ECO:0000256" key="5">
    <source>
        <dbReference type="ARBA" id="ARBA00022840"/>
    </source>
</evidence>
<feature type="compositionally biased region" description="Low complexity" evidence="7">
    <location>
        <begin position="274"/>
        <end position="293"/>
    </location>
</feature>
<evidence type="ECO:0000256" key="2">
    <source>
        <dbReference type="ARBA" id="ARBA00022679"/>
    </source>
</evidence>
<dbReference type="PANTHER" id="PTHR11255">
    <property type="entry name" value="DIACYLGLYCEROL KINASE"/>
    <property type="match status" value="1"/>
</dbReference>
<dbReference type="OrthoDB" id="242257at2759"/>
<dbReference type="Pfam" id="PF00781">
    <property type="entry name" value="DAGK_cat"/>
    <property type="match status" value="1"/>
</dbReference>
<comment type="catalytic activity">
    <reaction evidence="6">
        <text>a 1,2-diacyl-sn-glycerol + ATP = a 1,2-diacyl-sn-glycero-3-phosphate + ADP + H(+)</text>
        <dbReference type="Rhea" id="RHEA:10272"/>
        <dbReference type="ChEBI" id="CHEBI:15378"/>
        <dbReference type="ChEBI" id="CHEBI:17815"/>
        <dbReference type="ChEBI" id="CHEBI:30616"/>
        <dbReference type="ChEBI" id="CHEBI:58608"/>
        <dbReference type="ChEBI" id="CHEBI:456216"/>
        <dbReference type="EC" id="2.7.1.107"/>
    </reaction>
</comment>
<dbReference type="GO" id="GO:0005524">
    <property type="term" value="F:ATP binding"/>
    <property type="evidence" value="ECO:0007669"/>
    <property type="project" value="UniProtKB-KW"/>
</dbReference>
<dbReference type="EC" id="2.7.1.107" evidence="6"/>
<dbReference type="PROSITE" id="PS50146">
    <property type="entry name" value="DAGK"/>
    <property type="match status" value="1"/>
</dbReference>
<evidence type="ECO:0000256" key="1">
    <source>
        <dbReference type="ARBA" id="ARBA00009280"/>
    </source>
</evidence>
<dbReference type="Gene3D" id="3.40.50.10330">
    <property type="entry name" value="Probable inorganic polyphosphate/atp-NAD kinase, domain 1"/>
    <property type="match status" value="1"/>
</dbReference>
<evidence type="ECO:0000256" key="3">
    <source>
        <dbReference type="ARBA" id="ARBA00022741"/>
    </source>
</evidence>
<proteinExistence type="inferred from homology"/>
<evidence type="ECO:0000259" key="8">
    <source>
        <dbReference type="PROSITE" id="PS50146"/>
    </source>
</evidence>
<feature type="region of interest" description="Disordered" evidence="7">
    <location>
        <begin position="274"/>
        <end position="335"/>
    </location>
</feature>
<evidence type="ECO:0000256" key="6">
    <source>
        <dbReference type="RuleBase" id="RU361128"/>
    </source>
</evidence>
<evidence type="ECO:0000313" key="9">
    <source>
        <dbReference type="EMBL" id="KFG41028.1"/>
    </source>
</evidence>
<sequence>MAETRFPGENPSPPVREVGSASSLAAPAESAPSIGAGNLAPPSAVLAAVSGAGDHSPSAEPGATACTPACAPPSCSPVSGISESASSFSAAVSAPADAGGASRISVLTAEHLGRGEREKGLSGSLQKGQQAGVSPTSGVGFLEGSSPAPRPAGFNFPSRGSAQFARNVLKAFDNDREETHANEAELELMRYLKEGGKRAKVLFIFINPTSGGNKAAAFTESGVCRLTMTSPFPCNIYIFDIREGISGNKPGFRLLRAATEVAFSRESSLEAGASPASVSSASLHAEAGAGSKAEAGKADPDGVPTAGEDQRKRGAGERGEREEKGDTEREEKGEIQDDNVIRVLVAGGDGTVMWCAAEADAHRIDPMKIAFGVIPYGTGNDFANAFGWKEWRGLRPFDGAMKTMRRLLSRWSQARVVHHDLWSVKVVLKDDGEFTKINSETRKKQVLQDSTGRRVQKMTFVMSNYFSMGVESRIGRGFDRHRRQSQLLNKMTYGIEGVKKAWFKRTLTIDNIVDGLLESPGEPDERVVFRTKDSTLPDGPILKKSVSLIALNIPSFSAGNDIWATSHSVGILTKSTSLNRELRTIVQEKQLTGDRELEFLSFPSVTSMGVEFACHGRARRINQGRGPWKILFKDLSAHAKVYFQVDGEFFQMARPDFVTIEHNRTVQVLAAPCDKHLHA</sequence>
<dbReference type="Pfam" id="PF00609">
    <property type="entry name" value="DAGK_acc"/>
    <property type="match status" value="1"/>
</dbReference>
<feature type="compositionally biased region" description="Basic and acidic residues" evidence="7">
    <location>
        <begin position="308"/>
        <end position="335"/>
    </location>
</feature>
<evidence type="ECO:0000256" key="4">
    <source>
        <dbReference type="ARBA" id="ARBA00022777"/>
    </source>
</evidence>